<dbReference type="Proteomes" id="UP000005240">
    <property type="component" value="Unassembled WGS sequence"/>
</dbReference>
<evidence type="ECO:0000313" key="3">
    <source>
        <dbReference type="Proteomes" id="UP000005240"/>
    </source>
</evidence>
<reference evidence="1" key="1">
    <citation type="submission" date="2009-11" db="EMBL/GenBank/DDBJ databases">
        <authorList>
            <consortium name="The Broad Institute Genome Sequencing Platform"/>
            <person name="Ward D."/>
            <person name="Feldgarden M."/>
            <person name="Earl A."/>
            <person name="Young S.K."/>
            <person name="Zeng Q."/>
            <person name="Koehrsen M."/>
            <person name="Alvarado L."/>
            <person name="Berlin A."/>
            <person name="Bochicchio J."/>
            <person name="Borenstein D."/>
            <person name="Chapman S.B."/>
            <person name="Chen Z."/>
            <person name="Engels R."/>
            <person name="Freedman E."/>
            <person name="Gellesch M."/>
            <person name="Goldberg J."/>
            <person name="Griggs A."/>
            <person name="Gujja S."/>
            <person name="Heilman E."/>
            <person name="Heiman D."/>
            <person name="Hepburn T."/>
            <person name="Howarth C."/>
            <person name="Jen D."/>
            <person name="Larson L."/>
            <person name="Lewis B."/>
            <person name="Mehta T."/>
            <person name="Park D."/>
            <person name="Pearson M."/>
            <person name="Roberts A."/>
            <person name="Saif S."/>
            <person name="Shea T."/>
            <person name="Shenoy N."/>
            <person name="Sisk P."/>
            <person name="Stolte C."/>
            <person name="Sykes S."/>
            <person name="Thomson T."/>
            <person name="Walk T."/>
            <person name="White J."/>
            <person name="Yandava C."/>
            <person name="Izard J."/>
            <person name="Baranova O.V."/>
            <person name="Blanton J.M."/>
            <person name="Tanner A.C."/>
            <person name="Dewhirst F.E."/>
            <person name="Haas B."/>
            <person name="Nusbaum C."/>
            <person name="Birren B."/>
        </authorList>
    </citation>
    <scope>NUCLEOTIDE SEQUENCE [LARGE SCALE GENOMIC DNA]</scope>
    <source>
        <strain evidence="1">1-1 BBBD Race 1</strain>
    </source>
</reference>
<dbReference type="EnsemblFungi" id="PTTG_11037-t43_1">
    <property type="protein sequence ID" value="PTTG_11037-t43_1-p1"/>
    <property type="gene ID" value="PTTG_11037"/>
</dbReference>
<evidence type="ECO:0000313" key="2">
    <source>
        <dbReference type="EnsemblFungi" id="PTTG_11037-t43_1-p1"/>
    </source>
</evidence>
<reference evidence="2" key="4">
    <citation type="submission" date="2025-05" db="UniProtKB">
        <authorList>
            <consortium name="EnsemblFungi"/>
        </authorList>
    </citation>
    <scope>IDENTIFICATION</scope>
    <source>
        <strain evidence="2">isolate 1-1 / race 1 (BBBD)</strain>
    </source>
</reference>
<gene>
    <name evidence="1" type="ORF">PTTG_11037</name>
</gene>
<feature type="non-terminal residue" evidence="1">
    <location>
        <position position="58"/>
    </location>
</feature>
<sequence>MNAQELLVGHFCHPTVANLALNAQLGALGKVSTKLHQLQLQAKPGHRAEAGDVIDMTH</sequence>
<proteinExistence type="predicted"/>
<organism evidence="1">
    <name type="scientific">Puccinia triticina (isolate 1-1 / race 1 (BBBD))</name>
    <name type="common">Brown leaf rust fungus</name>
    <dbReference type="NCBI Taxonomy" id="630390"/>
    <lineage>
        <taxon>Eukaryota</taxon>
        <taxon>Fungi</taxon>
        <taxon>Dikarya</taxon>
        <taxon>Basidiomycota</taxon>
        <taxon>Pucciniomycotina</taxon>
        <taxon>Pucciniomycetes</taxon>
        <taxon>Pucciniales</taxon>
        <taxon>Pucciniaceae</taxon>
        <taxon>Puccinia</taxon>
    </lineage>
</organism>
<evidence type="ECO:0000313" key="1">
    <source>
        <dbReference type="EMBL" id="OAV85117.1"/>
    </source>
</evidence>
<name>A0A180FXE0_PUCT1</name>
<reference evidence="2 3" key="3">
    <citation type="journal article" date="2017" name="G3 (Bethesda)">
        <title>Comparative analysis highlights variable genome content of wheat rusts and divergence of the mating loci.</title>
        <authorList>
            <person name="Cuomo C.A."/>
            <person name="Bakkeren G."/>
            <person name="Khalil H.B."/>
            <person name="Panwar V."/>
            <person name="Joly D."/>
            <person name="Linning R."/>
            <person name="Sakthikumar S."/>
            <person name="Song X."/>
            <person name="Adiconis X."/>
            <person name="Fan L."/>
            <person name="Goldberg J.M."/>
            <person name="Levin J.Z."/>
            <person name="Young S."/>
            <person name="Zeng Q."/>
            <person name="Anikster Y."/>
            <person name="Bruce M."/>
            <person name="Wang M."/>
            <person name="Yin C."/>
            <person name="McCallum B."/>
            <person name="Szabo L.J."/>
            <person name="Hulbert S."/>
            <person name="Chen X."/>
            <person name="Fellers J.P."/>
        </authorList>
    </citation>
    <scope>NUCLEOTIDE SEQUENCE</scope>
    <source>
        <strain evidence="3">Isolate 1-1 / race 1 (BBBD)</strain>
        <strain evidence="2">isolate 1-1 / race 1 (BBBD)</strain>
    </source>
</reference>
<reference evidence="1" key="2">
    <citation type="submission" date="2016-05" db="EMBL/GenBank/DDBJ databases">
        <title>Comparative analysis highlights variable genome content of wheat rusts and divergence of the mating loci.</title>
        <authorList>
            <person name="Cuomo C.A."/>
            <person name="Bakkeren G."/>
            <person name="Szabo L."/>
            <person name="Khalil H."/>
            <person name="Joly D."/>
            <person name="Goldberg J."/>
            <person name="Young S."/>
            <person name="Zeng Q."/>
            <person name="Fellers J."/>
        </authorList>
    </citation>
    <scope>NUCLEOTIDE SEQUENCE [LARGE SCALE GENOMIC DNA]</scope>
    <source>
        <strain evidence="1">1-1 BBBD Race 1</strain>
    </source>
</reference>
<accession>A0A180FXE0</accession>
<keyword evidence="3" id="KW-1185">Reference proteome</keyword>
<dbReference type="VEuPathDB" id="FungiDB:PTTG_11037"/>
<dbReference type="AlphaFoldDB" id="A0A180FXE0"/>
<dbReference type="EMBL" id="ADAS02006809">
    <property type="protein sequence ID" value="OAV85117.1"/>
    <property type="molecule type" value="Genomic_DNA"/>
</dbReference>
<protein>
    <submittedName>
        <fullName evidence="1 2">Uncharacterized protein</fullName>
    </submittedName>
</protein>